<organism evidence="2 3">
    <name type="scientific">Salinibacter ruber (strain M8)</name>
    <dbReference type="NCBI Taxonomy" id="761659"/>
    <lineage>
        <taxon>Bacteria</taxon>
        <taxon>Pseudomonadati</taxon>
        <taxon>Rhodothermota</taxon>
        <taxon>Rhodothermia</taxon>
        <taxon>Rhodothermales</taxon>
        <taxon>Salinibacteraceae</taxon>
        <taxon>Salinibacter</taxon>
    </lineage>
</organism>
<dbReference type="Proteomes" id="UP000000933">
    <property type="component" value="Plasmid pSR61"/>
</dbReference>
<gene>
    <name evidence="2" type="ORF">SRM_p61027</name>
</gene>
<evidence type="ECO:0000313" key="3">
    <source>
        <dbReference type="Proteomes" id="UP000000933"/>
    </source>
</evidence>
<reference evidence="2 3" key="1">
    <citation type="journal article" date="2010" name="ISME J.">
        <title>Fine-scale evolution: genomic, phenotypic and ecological differentiation in two coexisting Salinibacter ruber strains.</title>
        <authorList>
            <person name="Pena A."/>
            <person name="Teeling H."/>
            <person name="Huerta-Cepas J."/>
            <person name="Santos F."/>
            <person name="Yarza P."/>
            <person name="Brito-Echeverria J."/>
            <person name="Lucio M."/>
            <person name="Schmitt-Kopplin P."/>
            <person name="Meseguer I."/>
            <person name="Schenowitz C."/>
            <person name="Dossat C."/>
            <person name="Barbe V."/>
            <person name="Dopazo J."/>
            <person name="Rossello-Mora R."/>
            <person name="Schuler M."/>
            <person name="Glockner F.O."/>
            <person name="Amann R."/>
            <person name="Gabaldon T."/>
            <person name="Anton J."/>
        </authorList>
    </citation>
    <scope>NUCLEOTIDE SEQUENCE [LARGE SCALE GENOMIC DNA]</scope>
    <source>
        <strain evidence="2 3">M8</strain>
        <plasmid evidence="3">pSR61</plasmid>
    </source>
</reference>
<protein>
    <submittedName>
        <fullName evidence="2">Uncharacterized protein</fullName>
    </submittedName>
</protein>
<dbReference type="HOGENOM" id="CLU_2384458_0_0_10"/>
<evidence type="ECO:0000256" key="1">
    <source>
        <dbReference type="SAM" id="MobiDB-lite"/>
    </source>
</evidence>
<dbReference type="RefSeq" id="WP_013060383.1">
    <property type="nucleotide sequence ID" value="NC_014030.1"/>
</dbReference>
<dbReference type="EMBL" id="FP565812">
    <property type="protein sequence ID" value="CBH22783.1"/>
    <property type="molecule type" value="Genomic_DNA"/>
</dbReference>
<accession>D5H4E3</accession>
<proteinExistence type="predicted"/>
<dbReference type="KEGG" id="srm:SRM_p61027"/>
<sequence>MHSRYSEDVSVEELPSLPDFAFFLRPGRADLLEEDEFLEEESLDLLDVFILEIDLCTLSILPPILETSRKRTPKAAPLNPDAIPDITSSVFTSP</sequence>
<geneLocation type="plasmid" evidence="2 3">
    <name>pSR61</name>
</geneLocation>
<reference evidence="3" key="2">
    <citation type="submission" date="2010-04" db="EMBL/GenBank/DDBJ databases">
        <title>Genome sequence of Salinibacter ruber M8.</title>
        <authorList>
            <consortium name="Genoscope"/>
        </authorList>
    </citation>
    <scope>NUCLEOTIDE SEQUENCE [LARGE SCALE GENOMIC DNA]</scope>
    <source>
        <strain evidence="3">M8</strain>
        <plasmid evidence="3">pSR61</plasmid>
    </source>
</reference>
<name>D5H4E3_SALRM</name>
<evidence type="ECO:0000313" key="2">
    <source>
        <dbReference type="EMBL" id="CBH22783.1"/>
    </source>
</evidence>
<keyword evidence="2" id="KW-0614">Plasmid</keyword>
<dbReference type="AlphaFoldDB" id="D5H4E3"/>
<feature type="region of interest" description="Disordered" evidence="1">
    <location>
        <begin position="69"/>
        <end position="94"/>
    </location>
</feature>